<name>A0AA43R0C1_9LECA</name>
<sequence>MSSKDCSTTEEKTISPNRKKLQTNLVMAAILMNAFLAALDMLIITVALPTIVKDLDAPNSGYAWIGSSFIVAVSAAGPIWGKTSDIFGRKPMLLSANIVFMVGSLICALAQNLGMLLAGRAIQGVGAGGLSVLTNVIISDMFSLRERGFYLSLIGLTWAFATAIGPLIGGGFAQNVSWRWCFWINLPCDGLAFALLFFFLKVHNPRTPILAGLKAIDWLGSLTITAATVLFLLGVQFGGIVFPWDSATVICLIIFGLLTYGLFFVVQWRLSPFPLLPPRIFAHRSTAAVLGVAFSHGIAYISGAYYIPLYFQTVLAATPILGGVWFLPSAGTLTVSILLSGIYQKKTGRYLELIFASFFLMTLGNGLYTDLKPYRSWSRIVIYQIIAGAGIGPLFQAPLVAIQTKLAPTDIAAGLSAYTSMRNVASAISVVCGQVILQSRLTKHYTQFIDAGIPMGLAKALSSGDAITAISQTNALPGAQRGLVAGVTNDAFRYIWVFNCAISFVALLVCFLITKSKLSSDHVQHQTGLAGMRAAQTVVSGGKLTPRSAPRMEESHGEQA</sequence>
<dbReference type="SUPFAM" id="SSF103473">
    <property type="entry name" value="MFS general substrate transporter"/>
    <property type="match status" value="1"/>
</dbReference>
<feature type="region of interest" description="Disordered" evidence="6">
    <location>
        <begin position="540"/>
        <end position="560"/>
    </location>
</feature>
<dbReference type="EMBL" id="JAPUFD010000029">
    <property type="protein sequence ID" value="MDI1493565.1"/>
    <property type="molecule type" value="Genomic_DNA"/>
</dbReference>
<dbReference type="InterPro" id="IPR011701">
    <property type="entry name" value="MFS"/>
</dbReference>
<dbReference type="Proteomes" id="UP001161017">
    <property type="component" value="Unassembled WGS sequence"/>
</dbReference>
<evidence type="ECO:0000256" key="2">
    <source>
        <dbReference type="ARBA" id="ARBA00007520"/>
    </source>
</evidence>
<dbReference type="GO" id="GO:0022857">
    <property type="term" value="F:transmembrane transporter activity"/>
    <property type="evidence" value="ECO:0007669"/>
    <property type="project" value="InterPro"/>
</dbReference>
<feature type="transmembrane region" description="Helical" evidence="7">
    <location>
        <begin position="247"/>
        <end position="266"/>
    </location>
</feature>
<evidence type="ECO:0000313" key="10">
    <source>
        <dbReference type="Proteomes" id="UP001161017"/>
    </source>
</evidence>
<feature type="transmembrane region" description="Helical" evidence="7">
    <location>
        <begin position="117"/>
        <end position="137"/>
    </location>
</feature>
<feature type="transmembrane region" description="Helical" evidence="7">
    <location>
        <begin position="320"/>
        <end position="343"/>
    </location>
</feature>
<dbReference type="Gene3D" id="1.20.1720.10">
    <property type="entry name" value="Multidrug resistance protein D"/>
    <property type="match status" value="1"/>
</dbReference>
<dbReference type="GO" id="GO:0005886">
    <property type="term" value="C:plasma membrane"/>
    <property type="evidence" value="ECO:0007669"/>
    <property type="project" value="TreeGrafter"/>
</dbReference>
<feature type="transmembrane region" description="Helical" evidence="7">
    <location>
        <begin position="423"/>
        <end position="441"/>
    </location>
</feature>
<protein>
    <recommendedName>
        <fullName evidence="8">Major facilitator superfamily (MFS) profile domain-containing protein</fullName>
    </recommendedName>
</protein>
<gene>
    <name evidence="9" type="ORF">OHK93_005356</name>
</gene>
<keyword evidence="3 7" id="KW-0812">Transmembrane</keyword>
<accession>A0AA43R0C1</accession>
<keyword evidence="5 7" id="KW-0472">Membrane</keyword>
<feature type="domain" description="Major facilitator superfamily (MFS) profile" evidence="8">
    <location>
        <begin position="26"/>
        <end position="518"/>
    </location>
</feature>
<organism evidence="9 10">
    <name type="scientific">Ramalina farinacea</name>
    <dbReference type="NCBI Taxonomy" id="258253"/>
    <lineage>
        <taxon>Eukaryota</taxon>
        <taxon>Fungi</taxon>
        <taxon>Dikarya</taxon>
        <taxon>Ascomycota</taxon>
        <taxon>Pezizomycotina</taxon>
        <taxon>Lecanoromycetes</taxon>
        <taxon>OSLEUM clade</taxon>
        <taxon>Lecanoromycetidae</taxon>
        <taxon>Lecanorales</taxon>
        <taxon>Lecanorineae</taxon>
        <taxon>Ramalinaceae</taxon>
        <taxon>Ramalina</taxon>
    </lineage>
</organism>
<comment type="caution">
    <text evidence="9">The sequence shown here is derived from an EMBL/GenBank/DDBJ whole genome shotgun (WGS) entry which is preliminary data.</text>
</comment>
<dbReference type="Pfam" id="PF07690">
    <property type="entry name" value="MFS_1"/>
    <property type="match status" value="1"/>
</dbReference>
<dbReference type="CDD" id="cd17502">
    <property type="entry name" value="MFS_Azr1_MDR_like"/>
    <property type="match status" value="1"/>
</dbReference>
<dbReference type="AlphaFoldDB" id="A0AA43R0C1"/>
<feature type="transmembrane region" description="Helical" evidence="7">
    <location>
        <begin position="494"/>
        <end position="514"/>
    </location>
</feature>
<dbReference type="PRINTS" id="PR01036">
    <property type="entry name" value="TCRTETB"/>
</dbReference>
<dbReference type="InterPro" id="IPR036259">
    <property type="entry name" value="MFS_trans_sf"/>
</dbReference>
<evidence type="ECO:0000256" key="7">
    <source>
        <dbReference type="SAM" id="Phobius"/>
    </source>
</evidence>
<feature type="transmembrane region" description="Helical" evidence="7">
    <location>
        <begin position="221"/>
        <end position="241"/>
    </location>
</feature>
<keyword evidence="10" id="KW-1185">Reference proteome</keyword>
<feature type="transmembrane region" description="Helical" evidence="7">
    <location>
        <begin position="180"/>
        <end position="200"/>
    </location>
</feature>
<keyword evidence="4 7" id="KW-1133">Transmembrane helix</keyword>
<dbReference type="InterPro" id="IPR020846">
    <property type="entry name" value="MFS_dom"/>
</dbReference>
<evidence type="ECO:0000256" key="5">
    <source>
        <dbReference type="ARBA" id="ARBA00023136"/>
    </source>
</evidence>
<dbReference type="FunFam" id="1.20.1720.10:FF:000014">
    <property type="entry name" value="MFS drug transporter, putative"/>
    <property type="match status" value="1"/>
</dbReference>
<feature type="transmembrane region" description="Helical" evidence="7">
    <location>
        <begin position="350"/>
        <end position="368"/>
    </location>
</feature>
<dbReference type="PANTHER" id="PTHR23501:SF102">
    <property type="entry name" value="DRUG TRANSPORTER, PUTATIVE (AFU_ORTHOLOGUE AFUA_3G08530)-RELATED"/>
    <property type="match status" value="1"/>
</dbReference>
<dbReference type="PROSITE" id="PS50850">
    <property type="entry name" value="MFS"/>
    <property type="match status" value="1"/>
</dbReference>
<feature type="transmembrane region" description="Helical" evidence="7">
    <location>
        <begin position="287"/>
        <end position="308"/>
    </location>
</feature>
<feature type="transmembrane region" description="Helical" evidence="7">
    <location>
        <begin position="61"/>
        <end position="80"/>
    </location>
</feature>
<evidence type="ECO:0000259" key="8">
    <source>
        <dbReference type="PROSITE" id="PS50850"/>
    </source>
</evidence>
<evidence type="ECO:0000256" key="6">
    <source>
        <dbReference type="SAM" id="MobiDB-lite"/>
    </source>
</evidence>
<comment type="similarity">
    <text evidence="2">Belongs to the major facilitator superfamily. TCR/Tet family.</text>
</comment>
<evidence type="ECO:0000256" key="4">
    <source>
        <dbReference type="ARBA" id="ARBA00022989"/>
    </source>
</evidence>
<proteinExistence type="inferred from homology"/>
<feature type="transmembrane region" description="Helical" evidence="7">
    <location>
        <begin position="380"/>
        <end position="402"/>
    </location>
</feature>
<evidence type="ECO:0000256" key="1">
    <source>
        <dbReference type="ARBA" id="ARBA00004141"/>
    </source>
</evidence>
<comment type="subcellular location">
    <subcellularLocation>
        <location evidence="1">Membrane</location>
        <topology evidence="1">Multi-pass membrane protein</topology>
    </subcellularLocation>
</comment>
<evidence type="ECO:0000313" key="9">
    <source>
        <dbReference type="EMBL" id="MDI1493565.1"/>
    </source>
</evidence>
<evidence type="ECO:0000256" key="3">
    <source>
        <dbReference type="ARBA" id="ARBA00022692"/>
    </source>
</evidence>
<feature type="transmembrane region" description="Helical" evidence="7">
    <location>
        <begin position="149"/>
        <end position="168"/>
    </location>
</feature>
<feature type="compositionally biased region" description="Basic and acidic residues" evidence="6">
    <location>
        <begin position="550"/>
        <end position="560"/>
    </location>
</feature>
<feature type="transmembrane region" description="Helical" evidence="7">
    <location>
        <begin position="25"/>
        <end position="49"/>
    </location>
</feature>
<dbReference type="PANTHER" id="PTHR23501">
    <property type="entry name" value="MAJOR FACILITATOR SUPERFAMILY"/>
    <property type="match status" value="1"/>
</dbReference>
<feature type="transmembrane region" description="Helical" evidence="7">
    <location>
        <begin position="92"/>
        <end position="111"/>
    </location>
</feature>
<reference evidence="9" key="1">
    <citation type="journal article" date="2023" name="Genome Biol. Evol.">
        <title>First Whole Genome Sequence and Flow Cytometry Genome Size Data for the Lichen-Forming Fungus Ramalina farinacea (Ascomycota).</title>
        <authorList>
            <person name="Llewellyn T."/>
            <person name="Mian S."/>
            <person name="Hill R."/>
            <person name="Leitch I.J."/>
            <person name="Gaya E."/>
        </authorList>
    </citation>
    <scope>NUCLEOTIDE SEQUENCE</scope>
    <source>
        <strain evidence="9">LIQ254RAFAR</strain>
    </source>
</reference>